<dbReference type="Pfam" id="PF00440">
    <property type="entry name" value="TetR_N"/>
    <property type="match status" value="1"/>
</dbReference>
<dbReference type="SUPFAM" id="SSF46785">
    <property type="entry name" value="Winged helix' DNA-binding domain"/>
    <property type="match status" value="1"/>
</dbReference>
<evidence type="ECO:0000256" key="4">
    <source>
        <dbReference type="PROSITE-ProRule" id="PRU00335"/>
    </source>
</evidence>
<dbReference type="Pfam" id="PF00392">
    <property type="entry name" value="GntR"/>
    <property type="match status" value="1"/>
</dbReference>
<protein>
    <submittedName>
        <fullName evidence="8">TetR/AcrR family transcriptional regulator C-terminal domain-containing protein</fullName>
    </submittedName>
</protein>
<dbReference type="SUPFAM" id="SSF48498">
    <property type="entry name" value="Tetracyclin repressor-like, C-terminal domain"/>
    <property type="match status" value="1"/>
</dbReference>
<keyword evidence="3" id="KW-0804">Transcription</keyword>
<sequence>MDRTDGSRYRRIVDELRARIERGELAPGDRVPSTREITRQWGVAMATATKALTELRRTGLVRAVPGIGTVVAAPQTPPPAGPPPAAPPPAPVKAAARTAATDPRGSRDAALTADRIVAAATAVADAEGLAALSMRRVAAELGVATMSLYRHVTDKDDLLLRMLDTAFTEFGFPDERPDGWRGPLALAARMLWDACRRHPWLAPALSMTRPQIVPAAMPFTEWVLGALDGHGLDPWTAFTTHLTLFNYVRGTAVNVEAESTAMADSGLDADEWMATQEPALQTLMDTGRFPLLQRHVTDGYDFDLDRLFEFGLQRLLDGIAALIDGPRPGPATA</sequence>
<evidence type="ECO:0000313" key="9">
    <source>
        <dbReference type="Proteomes" id="UP001499987"/>
    </source>
</evidence>
<evidence type="ECO:0000256" key="1">
    <source>
        <dbReference type="ARBA" id="ARBA00023015"/>
    </source>
</evidence>
<proteinExistence type="predicted"/>
<dbReference type="RefSeq" id="WP_344625515.1">
    <property type="nucleotide sequence ID" value="NZ_BAAALD010000046.1"/>
</dbReference>
<gene>
    <name evidence="8" type="ORF">GCM10009663_45700</name>
</gene>
<evidence type="ECO:0000313" key="8">
    <source>
        <dbReference type="EMBL" id="GAA1097639.1"/>
    </source>
</evidence>
<feature type="domain" description="HTH gntR-type" evidence="6">
    <location>
        <begin position="6"/>
        <end position="74"/>
    </location>
</feature>
<dbReference type="Gene3D" id="1.10.10.10">
    <property type="entry name" value="Winged helix-like DNA-binding domain superfamily/Winged helix DNA-binding domain"/>
    <property type="match status" value="1"/>
</dbReference>
<feature type="region of interest" description="Disordered" evidence="5">
    <location>
        <begin position="72"/>
        <end position="107"/>
    </location>
</feature>
<dbReference type="Gene3D" id="1.10.357.10">
    <property type="entry name" value="Tetracycline Repressor, domain 2"/>
    <property type="match status" value="1"/>
</dbReference>
<evidence type="ECO:0000259" key="7">
    <source>
        <dbReference type="PROSITE" id="PS50977"/>
    </source>
</evidence>
<dbReference type="Proteomes" id="UP001499987">
    <property type="component" value="Unassembled WGS sequence"/>
</dbReference>
<name>A0ABP4EB94_9ACTN</name>
<evidence type="ECO:0000259" key="6">
    <source>
        <dbReference type="PROSITE" id="PS50949"/>
    </source>
</evidence>
<organism evidence="8 9">
    <name type="scientific">Kitasatospora arboriphila</name>
    <dbReference type="NCBI Taxonomy" id="258052"/>
    <lineage>
        <taxon>Bacteria</taxon>
        <taxon>Bacillati</taxon>
        <taxon>Actinomycetota</taxon>
        <taxon>Actinomycetes</taxon>
        <taxon>Kitasatosporales</taxon>
        <taxon>Streptomycetaceae</taxon>
        <taxon>Kitasatospora</taxon>
    </lineage>
</organism>
<dbReference type="Gene3D" id="1.10.10.60">
    <property type="entry name" value="Homeodomain-like"/>
    <property type="match status" value="1"/>
</dbReference>
<dbReference type="SUPFAM" id="SSF46689">
    <property type="entry name" value="Homeodomain-like"/>
    <property type="match status" value="1"/>
</dbReference>
<dbReference type="InterPro" id="IPR000524">
    <property type="entry name" value="Tscrpt_reg_HTH_GntR"/>
</dbReference>
<evidence type="ECO:0000256" key="2">
    <source>
        <dbReference type="ARBA" id="ARBA00023125"/>
    </source>
</evidence>
<dbReference type="PROSITE" id="PS50977">
    <property type="entry name" value="HTH_TETR_2"/>
    <property type="match status" value="1"/>
</dbReference>
<keyword evidence="9" id="KW-1185">Reference proteome</keyword>
<dbReference type="InterPro" id="IPR036388">
    <property type="entry name" value="WH-like_DNA-bd_sf"/>
</dbReference>
<dbReference type="SMART" id="SM00345">
    <property type="entry name" value="HTH_GNTR"/>
    <property type="match status" value="1"/>
</dbReference>
<feature type="compositionally biased region" description="Pro residues" evidence="5">
    <location>
        <begin position="75"/>
        <end position="91"/>
    </location>
</feature>
<feature type="compositionally biased region" description="Low complexity" evidence="5">
    <location>
        <begin position="92"/>
        <end position="107"/>
    </location>
</feature>
<dbReference type="InterPro" id="IPR036390">
    <property type="entry name" value="WH_DNA-bd_sf"/>
</dbReference>
<dbReference type="CDD" id="cd07377">
    <property type="entry name" value="WHTH_GntR"/>
    <property type="match status" value="1"/>
</dbReference>
<feature type="domain" description="HTH tetR-type" evidence="7">
    <location>
        <begin position="110"/>
        <end position="170"/>
    </location>
</feature>
<dbReference type="InterPro" id="IPR050679">
    <property type="entry name" value="Bact_HTH_transcr_reg"/>
</dbReference>
<dbReference type="InterPro" id="IPR036271">
    <property type="entry name" value="Tet_transcr_reg_TetR-rel_C_sf"/>
</dbReference>
<reference evidence="9" key="1">
    <citation type="journal article" date="2019" name="Int. J. Syst. Evol. Microbiol.">
        <title>The Global Catalogue of Microorganisms (GCM) 10K type strain sequencing project: providing services to taxonomists for standard genome sequencing and annotation.</title>
        <authorList>
            <consortium name="The Broad Institute Genomics Platform"/>
            <consortium name="The Broad Institute Genome Sequencing Center for Infectious Disease"/>
            <person name="Wu L."/>
            <person name="Ma J."/>
        </authorList>
    </citation>
    <scope>NUCLEOTIDE SEQUENCE [LARGE SCALE GENOMIC DNA]</scope>
    <source>
        <strain evidence="9">JCM 13002</strain>
    </source>
</reference>
<evidence type="ECO:0000256" key="5">
    <source>
        <dbReference type="SAM" id="MobiDB-lite"/>
    </source>
</evidence>
<keyword evidence="2 4" id="KW-0238">DNA-binding</keyword>
<dbReference type="InterPro" id="IPR009057">
    <property type="entry name" value="Homeodomain-like_sf"/>
</dbReference>
<dbReference type="InterPro" id="IPR004111">
    <property type="entry name" value="Repressor_TetR_C"/>
</dbReference>
<dbReference type="InterPro" id="IPR001647">
    <property type="entry name" value="HTH_TetR"/>
</dbReference>
<feature type="DNA-binding region" description="H-T-H motif" evidence="4">
    <location>
        <begin position="133"/>
        <end position="152"/>
    </location>
</feature>
<comment type="caution">
    <text evidence="8">The sequence shown here is derived from an EMBL/GenBank/DDBJ whole genome shotgun (WGS) entry which is preliminary data.</text>
</comment>
<accession>A0ABP4EB94</accession>
<dbReference type="Pfam" id="PF02909">
    <property type="entry name" value="TetR_C_1"/>
    <property type="match status" value="1"/>
</dbReference>
<dbReference type="EMBL" id="BAAALD010000046">
    <property type="protein sequence ID" value="GAA1097639.1"/>
    <property type="molecule type" value="Genomic_DNA"/>
</dbReference>
<evidence type="ECO:0000256" key="3">
    <source>
        <dbReference type="ARBA" id="ARBA00023163"/>
    </source>
</evidence>
<dbReference type="PANTHER" id="PTHR44846:SF17">
    <property type="entry name" value="GNTR-FAMILY TRANSCRIPTIONAL REGULATOR"/>
    <property type="match status" value="1"/>
</dbReference>
<dbReference type="PROSITE" id="PS50949">
    <property type="entry name" value="HTH_GNTR"/>
    <property type="match status" value="1"/>
</dbReference>
<dbReference type="PANTHER" id="PTHR44846">
    <property type="entry name" value="MANNOSYL-D-GLYCERATE TRANSPORT/METABOLISM SYSTEM REPRESSOR MNGR-RELATED"/>
    <property type="match status" value="1"/>
</dbReference>
<keyword evidence="1" id="KW-0805">Transcription regulation</keyword>